<evidence type="ECO:0000256" key="1">
    <source>
        <dbReference type="SAM" id="MobiDB-lite"/>
    </source>
</evidence>
<sequence length="53" mass="5680">MNEILTQQRKGIDEPSASLSSDIPRTEEVVEPRTTSTSNSGSETLTGNASVEE</sequence>
<evidence type="ECO:0000313" key="2">
    <source>
        <dbReference type="EMBL" id="QQP40040.1"/>
    </source>
</evidence>
<keyword evidence="3" id="KW-1185">Reference proteome</keyword>
<feature type="region of interest" description="Disordered" evidence="1">
    <location>
        <begin position="1"/>
        <end position="53"/>
    </location>
</feature>
<accession>A0A7T8GY76</accession>
<gene>
    <name evidence="2" type="ORF">FKW44_013950</name>
</gene>
<proteinExistence type="predicted"/>
<name>A0A7T8GY76_CALRO</name>
<feature type="non-terminal residue" evidence="2">
    <location>
        <position position="53"/>
    </location>
</feature>
<feature type="compositionally biased region" description="Polar residues" evidence="1">
    <location>
        <begin position="33"/>
        <end position="53"/>
    </location>
</feature>
<dbReference type="AlphaFoldDB" id="A0A7T8GY76"/>
<protein>
    <submittedName>
        <fullName evidence="2">Uncharacterized protein</fullName>
    </submittedName>
</protein>
<evidence type="ECO:0000313" key="3">
    <source>
        <dbReference type="Proteomes" id="UP000595437"/>
    </source>
</evidence>
<dbReference type="Proteomes" id="UP000595437">
    <property type="component" value="Chromosome 9"/>
</dbReference>
<dbReference type="EMBL" id="CP045898">
    <property type="protein sequence ID" value="QQP40040.1"/>
    <property type="molecule type" value="Genomic_DNA"/>
</dbReference>
<organism evidence="2 3">
    <name type="scientific">Caligus rogercresseyi</name>
    <name type="common">Sea louse</name>
    <dbReference type="NCBI Taxonomy" id="217165"/>
    <lineage>
        <taxon>Eukaryota</taxon>
        <taxon>Metazoa</taxon>
        <taxon>Ecdysozoa</taxon>
        <taxon>Arthropoda</taxon>
        <taxon>Crustacea</taxon>
        <taxon>Multicrustacea</taxon>
        <taxon>Hexanauplia</taxon>
        <taxon>Copepoda</taxon>
        <taxon>Siphonostomatoida</taxon>
        <taxon>Caligidae</taxon>
        <taxon>Caligus</taxon>
    </lineage>
</organism>
<reference evidence="3" key="1">
    <citation type="submission" date="2021-01" db="EMBL/GenBank/DDBJ databases">
        <title>Caligus Genome Assembly.</title>
        <authorList>
            <person name="Gallardo-Escarate C."/>
        </authorList>
    </citation>
    <scope>NUCLEOTIDE SEQUENCE [LARGE SCALE GENOMIC DNA]</scope>
</reference>